<dbReference type="KEGG" id="lcae:K3721_00555"/>
<dbReference type="NCBIfam" id="NF033542">
    <property type="entry name" value="transpos_IS110"/>
    <property type="match status" value="1"/>
</dbReference>
<evidence type="ECO:0000259" key="3">
    <source>
        <dbReference type="Pfam" id="PF02371"/>
    </source>
</evidence>
<dbReference type="GO" id="GO:0003677">
    <property type="term" value="F:DNA binding"/>
    <property type="evidence" value="ECO:0007669"/>
    <property type="project" value="InterPro"/>
</dbReference>
<dbReference type="PANTHER" id="PTHR33055:SF3">
    <property type="entry name" value="PUTATIVE TRANSPOSASE FOR IS117-RELATED"/>
    <property type="match status" value="1"/>
</dbReference>
<reference evidence="4" key="1">
    <citation type="submission" date="2021-08" db="EMBL/GenBank/DDBJ databases">
        <authorList>
            <person name="Nwanade C."/>
            <person name="Wang M."/>
            <person name="Masoudi A."/>
            <person name="Yu Z."/>
            <person name="Liu J."/>
        </authorList>
    </citation>
    <scope>NUCLEOTIDE SEQUENCE</scope>
    <source>
        <strain evidence="4">S122</strain>
    </source>
</reference>
<accession>A0A9Q9HMM4</accession>
<dbReference type="InterPro" id="IPR002525">
    <property type="entry name" value="Transp_IS110-like_N"/>
</dbReference>
<protein>
    <submittedName>
        <fullName evidence="4">IS110 family transposase</fullName>
    </submittedName>
</protein>
<name>A0A9Q9HMM4_LEICA</name>
<dbReference type="PANTHER" id="PTHR33055">
    <property type="entry name" value="TRANSPOSASE FOR INSERTION SEQUENCE ELEMENT IS1111A"/>
    <property type="match status" value="1"/>
</dbReference>
<gene>
    <name evidence="4" type="ORF">K3721_00555</name>
</gene>
<proteinExistence type="predicted"/>
<sequence>MRTKPKPNSAAYGIDIGKKVFHVVALDADGRPVQRAKFSRETLLKFFEVSDTALIGMEACAGSQWLARKLTALGHDARIIPAKFVKPYVKSNKSDTIDAEAIAEAVTRPTMRFVQVRSEAQVDLQALHRIRDRLIRNRTGLMNQARAFCIEYGLAMRTGAGGFHADIRRHLDNDENDLSSAMRDLLTDLLDDLAHIERRVAELTKEIEAIAHSDETVRRLLTIPGIGALGATALVAAAGDGRQFRKARDMAAWLGLVPAEHSSGGKQTLLGISKRGNGYVRRLIIHGARSCFLHLHRETHALGRWLSALEERTHRNKAIVALANKLTRIAWAILTRPGENYLRTKGAAA</sequence>
<feature type="domain" description="Transposase IS116/IS110/IS902 C-terminal" evidence="3">
    <location>
        <begin position="218"/>
        <end position="295"/>
    </location>
</feature>
<dbReference type="GO" id="GO:0006313">
    <property type="term" value="P:DNA transposition"/>
    <property type="evidence" value="ECO:0007669"/>
    <property type="project" value="InterPro"/>
</dbReference>
<evidence type="ECO:0000256" key="1">
    <source>
        <dbReference type="SAM" id="Coils"/>
    </source>
</evidence>
<evidence type="ECO:0000313" key="4">
    <source>
        <dbReference type="EMBL" id="UWQ55759.1"/>
    </source>
</evidence>
<evidence type="ECO:0000313" key="5">
    <source>
        <dbReference type="Proteomes" id="UP001058713"/>
    </source>
</evidence>
<dbReference type="AlphaFoldDB" id="A0A9Q9HMM4"/>
<dbReference type="InterPro" id="IPR003346">
    <property type="entry name" value="Transposase_20"/>
</dbReference>
<dbReference type="Proteomes" id="UP001058713">
    <property type="component" value="Chromosome"/>
</dbReference>
<organism evidence="4 5">
    <name type="scientific">Leisingera caerulea</name>
    <name type="common">Phaeobacter caeruleus</name>
    <dbReference type="NCBI Taxonomy" id="506591"/>
    <lineage>
        <taxon>Bacteria</taxon>
        <taxon>Pseudomonadati</taxon>
        <taxon>Pseudomonadota</taxon>
        <taxon>Alphaproteobacteria</taxon>
        <taxon>Rhodobacterales</taxon>
        <taxon>Roseobacteraceae</taxon>
        <taxon>Leisingera</taxon>
    </lineage>
</organism>
<feature type="coiled-coil region" evidence="1">
    <location>
        <begin position="186"/>
        <end position="213"/>
    </location>
</feature>
<dbReference type="Pfam" id="PF02371">
    <property type="entry name" value="Transposase_20"/>
    <property type="match status" value="1"/>
</dbReference>
<dbReference type="Pfam" id="PF01548">
    <property type="entry name" value="DEDD_Tnp_IS110"/>
    <property type="match status" value="1"/>
</dbReference>
<dbReference type="InterPro" id="IPR047650">
    <property type="entry name" value="Transpos_IS110"/>
</dbReference>
<dbReference type="GO" id="GO:0004803">
    <property type="term" value="F:transposase activity"/>
    <property type="evidence" value="ECO:0007669"/>
    <property type="project" value="InterPro"/>
</dbReference>
<evidence type="ECO:0000259" key="2">
    <source>
        <dbReference type="Pfam" id="PF01548"/>
    </source>
</evidence>
<feature type="domain" description="Transposase IS110-like N-terminal" evidence="2">
    <location>
        <begin position="13"/>
        <end position="147"/>
    </location>
</feature>
<dbReference type="EMBL" id="CP081070">
    <property type="protein sequence ID" value="UWQ55759.1"/>
    <property type="molecule type" value="Genomic_DNA"/>
</dbReference>
<keyword evidence="1" id="KW-0175">Coiled coil</keyword>